<sequence>MKADLFRNLGLKKTIFNPNLNRVYLVNIVFLIASLYGCKSLQQEKNMESKDLKINDSLFISLPGKGTSGLLWEYKTENEGIVTIERVDYAEDLFKGTPQPAVGSSIPEVFKVIGTKVGTTKIHFEQRRPWEKTSPPIDTKDFEIKVTD</sequence>
<feature type="domain" description="Proteinase inhibitor I42 chagasin" evidence="4">
    <location>
        <begin position="52"/>
        <end position="143"/>
    </location>
</feature>
<dbReference type="HOGENOM" id="CLU_1757621_0_0_10"/>
<keyword evidence="6" id="KW-1185">Reference proteome</keyword>
<dbReference type="InterPro" id="IPR018990">
    <property type="entry name" value="Prot_inh_I42_chagasin"/>
</dbReference>
<evidence type="ECO:0000313" key="6">
    <source>
        <dbReference type="Proteomes" id="UP000007590"/>
    </source>
</evidence>
<accession>H8KUH1</accession>
<protein>
    <submittedName>
        <fullName evidence="5">Putative secreted protein</fullName>
    </submittedName>
</protein>
<dbReference type="EMBL" id="CP003349">
    <property type="protein sequence ID" value="AFD07336.1"/>
    <property type="molecule type" value="Genomic_DNA"/>
</dbReference>
<dbReference type="InterPro" id="IPR036331">
    <property type="entry name" value="Chagasin-like_sf"/>
</dbReference>
<dbReference type="RefSeq" id="WP_014680563.1">
    <property type="nucleotide sequence ID" value="NC_017770.1"/>
</dbReference>
<dbReference type="Pfam" id="PF09394">
    <property type="entry name" value="Inhibitor_I42"/>
    <property type="match status" value="1"/>
</dbReference>
<dbReference type="OrthoDB" id="670986at2"/>
<organism evidence="5 6">
    <name type="scientific">Solitalea canadensis (strain ATCC 29591 / DSM 3403 / JCM 21819 / LMG 8368 / NBRC 15130 / NCIMB 12057 / USAM 9D)</name>
    <name type="common">Flexibacter canadensis</name>
    <dbReference type="NCBI Taxonomy" id="929556"/>
    <lineage>
        <taxon>Bacteria</taxon>
        <taxon>Pseudomonadati</taxon>
        <taxon>Bacteroidota</taxon>
        <taxon>Sphingobacteriia</taxon>
        <taxon>Sphingobacteriales</taxon>
        <taxon>Sphingobacteriaceae</taxon>
        <taxon>Solitalea</taxon>
    </lineage>
</organism>
<dbReference type="eggNOG" id="COG5513">
    <property type="taxonomic scope" value="Bacteria"/>
</dbReference>
<proteinExistence type="predicted"/>
<evidence type="ECO:0000259" key="4">
    <source>
        <dbReference type="Pfam" id="PF09394"/>
    </source>
</evidence>
<keyword evidence="2" id="KW-0789">Thiol protease inhibitor</keyword>
<dbReference type="SUPFAM" id="SSF141066">
    <property type="entry name" value="ICP-like"/>
    <property type="match status" value="1"/>
</dbReference>
<dbReference type="GO" id="GO:0004869">
    <property type="term" value="F:cysteine-type endopeptidase inhibitor activity"/>
    <property type="evidence" value="ECO:0007669"/>
    <property type="project" value="UniProtKB-KW"/>
</dbReference>
<reference evidence="5" key="1">
    <citation type="submission" date="2012-02" db="EMBL/GenBank/DDBJ databases">
        <title>The complete genome of Solitalea canadensis DSM 3403.</title>
        <authorList>
            <consortium name="US DOE Joint Genome Institute (JGI-PGF)"/>
            <person name="Lucas S."/>
            <person name="Copeland A."/>
            <person name="Lapidus A."/>
            <person name="Glavina del Rio T."/>
            <person name="Dalin E."/>
            <person name="Tice H."/>
            <person name="Bruce D."/>
            <person name="Goodwin L."/>
            <person name="Pitluck S."/>
            <person name="Peters L."/>
            <person name="Ovchinnikova G."/>
            <person name="Lu M."/>
            <person name="Kyrpides N."/>
            <person name="Mavromatis K."/>
            <person name="Ivanova N."/>
            <person name="Brettin T."/>
            <person name="Detter J.C."/>
            <person name="Han C."/>
            <person name="Larimer F."/>
            <person name="Land M."/>
            <person name="Hauser L."/>
            <person name="Markowitz V."/>
            <person name="Cheng J.-F."/>
            <person name="Hugenholtz P."/>
            <person name="Woyke T."/>
            <person name="Wu D."/>
            <person name="Spring S."/>
            <person name="Schroeder M."/>
            <person name="Kopitz M."/>
            <person name="Brambilla E."/>
            <person name="Klenk H.-P."/>
            <person name="Eisen J.A."/>
        </authorList>
    </citation>
    <scope>NUCLEOTIDE SEQUENCE</scope>
    <source>
        <strain evidence="5">DSM 3403</strain>
    </source>
</reference>
<name>H8KUH1_SOLCM</name>
<keyword evidence="3" id="KW-0472">Membrane</keyword>
<dbReference type="KEGG" id="scn:Solca_2294"/>
<keyword evidence="1" id="KW-0646">Protease inhibitor</keyword>
<evidence type="ECO:0000256" key="1">
    <source>
        <dbReference type="ARBA" id="ARBA00022690"/>
    </source>
</evidence>
<evidence type="ECO:0000256" key="2">
    <source>
        <dbReference type="ARBA" id="ARBA00022704"/>
    </source>
</evidence>
<keyword evidence="3" id="KW-1133">Transmembrane helix</keyword>
<evidence type="ECO:0000256" key="3">
    <source>
        <dbReference type="SAM" id="Phobius"/>
    </source>
</evidence>
<dbReference type="AlphaFoldDB" id="H8KUH1"/>
<dbReference type="Proteomes" id="UP000007590">
    <property type="component" value="Chromosome"/>
</dbReference>
<dbReference type="Gene3D" id="2.60.40.2020">
    <property type="match status" value="1"/>
</dbReference>
<feature type="transmembrane region" description="Helical" evidence="3">
    <location>
        <begin position="20"/>
        <end position="38"/>
    </location>
</feature>
<keyword evidence="3" id="KW-0812">Transmembrane</keyword>
<dbReference type="STRING" id="929556.Solca_2294"/>
<gene>
    <name evidence="5" type="ordered locus">Solca_2294</name>
</gene>
<evidence type="ECO:0000313" key="5">
    <source>
        <dbReference type="EMBL" id="AFD07336.1"/>
    </source>
</evidence>